<dbReference type="AlphaFoldDB" id="U3A439"/>
<sequence>MIHLIAEIKAASGCEAALEALLKGLLEPTREENGCCQYELFADQQIPGLYIMQEIWCSQETLDQHLVSEHFNHFKLESDRLELVEYVQLRPMNFIG</sequence>
<dbReference type="InterPro" id="IPR050744">
    <property type="entry name" value="AI-2_Isomerase_LsrG"/>
</dbReference>
<reference evidence="2 3" key="1">
    <citation type="submission" date="2013-09" db="EMBL/GenBank/DDBJ databases">
        <title>Whole genome shotgun sequence of Vibrio proteolyticus NBRC 13287.</title>
        <authorList>
            <person name="Isaki S."/>
            <person name="Hosoyama A."/>
            <person name="Numata M."/>
            <person name="Hashimoto M."/>
            <person name="Hosoyama Y."/>
            <person name="Tsuchikane K."/>
            <person name="Noguchi M."/>
            <person name="Hirakata S."/>
            <person name="Ichikawa N."/>
            <person name="Ohji S."/>
            <person name="Yamazoe A."/>
            <person name="Fujita N."/>
        </authorList>
    </citation>
    <scope>NUCLEOTIDE SEQUENCE [LARGE SCALE GENOMIC DNA]</scope>
    <source>
        <strain evidence="2 3">NBRC 13287</strain>
    </source>
</reference>
<dbReference type="STRING" id="1219065.VPR01S_11_01060"/>
<organism evidence="2 3">
    <name type="scientific">Vibrio proteolyticus NBRC 13287</name>
    <dbReference type="NCBI Taxonomy" id="1219065"/>
    <lineage>
        <taxon>Bacteria</taxon>
        <taxon>Pseudomonadati</taxon>
        <taxon>Pseudomonadota</taxon>
        <taxon>Gammaproteobacteria</taxon>
        <taxon>Vibrionales</taxon>
        <taxon>Vibrionaceae</taxon>
        <taxon>Vibrio</taxon>
    </lineage>
</organism>
<keyword evidence="3" id="KW-1185">Reference proteome</keyword>
<dbReference type="Pfam" id="PF03992">
    <property type="entry name" value="ABM"/>
    <property type="match status" value="1"/>
</dbReference>
<feature type="domain" description="ABM" evidence="1">
    <location>
        <begin position="2"/>
        <end position="92"/>
    </location>
</feature>
<dbReference type="eggNOG" id="COG1359">
    <property type="taxonomic scope" value="Bacteria"/>
</dbReference>
<protein>
    <recommendedName>
        <fullName evidence="1">ABM domain-containing protein</fullName>
    </recommendedName>
</protein>
<dbReference type="GO" id="GO:0005829">
    <property type="term" value="C:cytosol"/>
    <property type="evidence" value="ECO:0007669"/>
    <property type="project" value="TreeGrafter"/>
</dbReference>
<dbReference type="PANTHER" id="PTHR33336">
    <property type="entry name" value="QUINOL MONOOXYGENASE YGIN-RELATED"/>
    <property type="match status" value="1"/>
</dbReference>
<evidence type="ECO:0000259" key="1">
    <source>
        <dbReference type="PROSITE" id="PS51725"/>
    </source>
</evidence>
<dbReference type="GO" id="GO:0016491">
    <property type="term" value="F:oxidoreductase activity"/>
    <property type="evidence" value="ECO:0007669"/>
    <property type="project" value="TreeGrafter"/>
</dbReference>
<name>U3A439_VIBPR</name>
<gene>
    <name evidence="2" type="ORF">VPR01S_11_01060</name>
</gene>
<evidence type="ECO:0000313" key="2">
    <source>
        <dbReference type="EMBL" id="GAD68112.1"/>
    </source>
</evidence>
<dbReference type="SUPFAM" id="SSF54909">
    <property type="entry name" value="Dimeric alpha+beta barrel"/>
    <property type="match status" value="1"/>
</dbReference>
<accession>U3A439</accession>
<dbReference type="InterPro" id="IPR011008">
    <property type="entry name" value="Dimeric_a/b-barrel"/>
</dbReference>
<dbReference type="PROSITE" id="PS51725">
    <property type="entry name" value="ABM"/>
    <property type="match status" value="1"/>
</dbReference>
<comment type="caution">
    <text evidence="2">The sequence shown here is derived from an EMBL/GenBank/DDBJ whole genome shotgun (WGS) entry which is preliminary data.</text>
</comment>
<evidence type="ECO:0000313" key="3">
    <source>
        <dbReference type="Proteomes" id="UP000016570"/>
    </source>
</evidence>
<dbReference type="Proteomes" id="UP000016570">
    <property type="component" value="Unassembled WGS sequence"/>
</dbReference>
<dbReference type="Gene3D" id="3.30.70.100">
    <property type="match status" value="1"/>
</dbReference>
<proteinExistence type="predicted"/>
<dbReference type="RefSeq" id="WP_021706083.1">
    <property type="nucleotide sequence ID" value="NZ_BATJ01000011.1"/>
</dbReference>
<dbReference type="InterPro" id="IPR007138">
    <property type="entry name" value="ABM_dom"/>
</dbReference>
<dbReference type="EMBL" id="BATJ01000011">
    <property type="protein sequence ID" value="GAD68112.1"/>
    <property type="molecule type" value="Genomic_DNA"/>
</dbReference>
<dbReference type="PANTHER" id="PTHR33336:SF3">
    <property type="entry name" value="ABM DOMAIN-CONTAINING PROTEIN"/>
    <property type="match status" value="1"/>
</dbReference>